<evidence type="ECO:0000313" key="2">
    <source>
        <dbReference type="EMBL" id="TIH08036.1"/>
    </source>
</evidence>
<sequence length="154" mass="17298">MAHSLQKEALDDFAHLDGALRGCLLQQARVHVMQACLAMWPVLQLTLLQRSSPAWLTGVLSTLAWVGIGRVSNARASRLLKSPAWRTWLRVVGIAIPLLLLLCLRRSRGSACCHGRDWRIEQFMFNWAIWLLSGMLFTKIMSTVTVIMITDLAS</sequence>
<dbReference type="Proteomes" id="UP000307541">
    <property type="component" value="Unassembled WGS sequence"/>
</dbReference>
<keyword evidence="1" id="KW-1133">Transmembrane helix</keyword>
<evidence type="ECO:0000256" key="1">
    <source>
        <dbReference type="SAM" id="Phobius"/>
    </source>
</evidence>
<protein>
    <submittedName>
        <fullName evidence="2">Uncharacterized protein</fullName>
    </submittedName>
</protein>
<organism evidence="2 3">
    <name type="scientific">Pseudomonas leptonychotis</name>
    <dbReference type="NCBI Taxonomy" id="2448482"/>
    <lineage>
        <taxon>Bacteria</taxon>
        <taxon>Pseudomonadati</taxon>
        <taxon>Pseudomonadota</taxon>
        <taxon>Gammaproteobacteria</taxon>
        <taxon>Pseudomonadales</taxon>
        <taxon>Pseudomonadaceae</taxon>
        <taxon>Pseudomonas</taxon>
    </lineage>
</organism>
<reference evidence="2 3" key="1">
    <citation type="submission" date="2018-10" db="EMBL/GenBank/DDBJ databases">
        <title>Pseudomonas leptonychotis sp. nov., isolated from Weddell seals in Antarctica.</title>
        <authorList>
            <person name="Novakova D."/>
            <person name="Svec P."/>
            <person name="Kralova S."/>
            <person name="Kristofova L."/>
            <person name="Zeman M."/>
            <person name="Pantucek R."/>
            <person name="Maslanova I."/>
            <person name="Sedlacek I."/>
        </authorList>
    </citation>
    <scope>NUCLEOTIDE SEQUENCE [LARGE SCALE GENOMIC DNA]</scope>
    <source>
        <strain evidence="2 3">CCM 8849</strain>
    </source>
</reference>
<dbReference type="EMBL" id="RFLV01000002">
    <property type="protein sequence ID" value="TIH08036.1"/>
    <property type="molecule type" value="Genomic_DNA"/>
</dbReference>
<keyword evidence="3" id="KW-1185">Reference proteome</keyword>
<comment type="caution">
    <text evidence="2">The sequence shown here is derived from an EMBL/GenBank/DDBJ whole genome shotgun (WGS) entry which is preliminary data.</text>
</comment>
<evidence type="ECO:0000313" key="3">
    <source>
        <dbReference type="Proteomes" id="UP000307541"/>
    </source>
</evidence>
<keyword evidence="1" id="KW-0472">Membrane</keyword>
<dbReference type="AlphaFoldDB" id="A0A4T1ZYN6"/>
<proteinExistence type="predicted"/>
<gene>
    <name evidence="2" type="ORF">D8779_10935</name>
</gene>
<accession>A0A4T1ZYN6</accession>
<name>A0A4T1ZYN6_9PSED</name>
<feature type="transmembrane region" description="Helical" evidence="1">
    <location>
        <begin position="125"/>
        <end position="149"/>
    </location>
</feature>
<feature type="transmembrane region" description="Helical" evidence="1">
    <location>
        <begin position="84"/>
        <end position="104"/>
    </location>
</feature>
<keyword evidence="1" id="KW-0812">Transmembrane</keyword>